<dbReference type="GO" id="GO:0004553">
    <property type="term" value="F:hydrolase activity, hydrolyzing O-glycosyl compounds"/>
    <property type="evidence" value="ECO:0007669"/>
    <property type="project" value="InterPro"/>
</dbReference>
<dbReference type="SUPFAM" id="SSF51445">
    <property type="entry name" value="(Trans)glycosidases"/>
    <property type="match status" value="1"/>
</dbReference>
<evidence type="ECO:0000256" key="5">
    <source>
        <dbReference type="ARBA" id="ARBA00023295"/>
    </source>
</evidence>
<dbReference type="STRING" id="4795.A0A225VGN8"/>
<reference evidence="12" key="1">
    <citation type="submission" date="2017-03" db="EMBL/GenBank/DDBJ databases">
        <title>Phytopthora megakarya and P. palmivora, two closely related causual agents of cacao black pod achieved similar genome size and gene model numbers by different mechanisms.</title>
        <authorList>
            <person name="Ali S."/>
            <person name="Shao J."/>
            <person name="Larry D.J."/>
            <person name="Kronmiller B."/>
            <person name="Shen D."/>
            <person name="Strem M.D."/>
            <person name="Melnick R.L."/>
            <person name="Guiltinan M.J."/>
            <person name="Tyler B.M."/>
            <person name="Meinhardt L.W."/>
            <person name="Bailey B.A."/>
        </authorList>
    </citation>
    <scope>NUCLEOTIDE SEQUENCE [LARGE SCALE GENOMIC DNA]</scope>
    <source>
        <strain evidence="12">zdho120</strain>
    </source>
</reference>
<comment type="similarity">
    <text evidence="1 7">Belongs to the glycosyl hydrolase 5 (cellulase A) family.</text>
</comment>
<keyword evidence="12" id="KW-1185">Reference proteome</keyword>
<evidence type="ECO:0000256" key="2">
    <source>
        <dbReference type="ARBA" id="ARBA00022801"/>
    </source>
</evidence>
<keyword evidence="2 7" id="KW-0378">Hydrolase</keyword>
<evidence type="ECO:0000256" key="6">
    <source>
        <dbReference type="ARBA" id="ARBA00023326"/>
    </source>
</evidence>
<dbReference type="GO" id="GO:0030245">
    <property type="term" value="P:cellulose catabolic process"/>
    <property type="evidence" value="ECO:0007669"/>
    <property type="project" value="UniProtKB-KW"/>
</dbReference>
<dbReference type="Pfam" id="PF00150">
    <property type="entry name" value="Cellulase"/>
    <property type="match status" value="1"/>
</dbReference>
<dbReference type="InterPro" id="IPR017853">
    <property type="entry name" value="GH"/>
</dbReference>
<keyword evidence="9" id="KW-0812">Transmembrane</keyword>
<feature type="domain" description="Glycoside hydrolase family 5" evidence="10">
    <location>
        <begin position="251"/>
        <end position="368"/>
    </location>
</feature>
<dbReference type="Proteomes" id="UP000198211">
    <property type="component" value="Unassembled WGS sequence"/>
</dbReference>
<keyword evidence="3" id="KW-0136">Cellulose degradation</keyword>
<evidence type="ECO:0000313" key="12">
    <source>
        <dbReference type="Proteomes" id="UP000198211"/>
    </source>
</evidence>
<evidence type="ECO:0000259" key="10">
    <source>
        <dbReference type="Pfam" id="PF00150"/>
    </source>
</evidence>
<keyword evidence="9" id="KW-0472">Membrane</keyword>
<dbReference type="Gene3D" id="3.20.20.80">
    <property type="entry name" value="Glycosidases"/>
    <property type="match status" value="1"/>
</dbReference>
<evidence type="ECO:0000256" key="7">
    <source>
        <dbReference type="RuleBase" id="RU361153"/>
    </source>
</evidence>
<comment type="caution">
    <text evidence="11">The sequence shown here is derived from an EMBL/GenBank/DDBJ whole genome shotgun (WGS) entry which is preliminary data.</text>
</comment>
<keyword evidence="6" id="KW-0624">Polysaccharide degradation</keyword>
<evidence type="ECO:0000256" key="4">
    <source>
        <dbReference type="ARBA" id="ARBA00023277"/>
    </source>
</evidence>
<keyword evidence="5 7" id="KW-0326">Glycosidase</keyword>
<evidence type="ECO:0000256" key="8">
    <source>
        <dbReference type="SAM" id="MobiDB-lite"/>
    </source>
</evidence>
<feature type="region of interest" description="Disordered" evidence="8">
    <location>
        <begin position="1"/>
        <end position="25"/>
    </location>
</feature>
<protein>
    <submittedName>
        <fullName evidence="11">Cellulase-2, endo-1,4-beta-glucanase</fullName>
    </submittedName>
</protein>
<proteinExistence type="inferred from homology"/>
<feature type="region of interest" description="Disordered" evidence="8">
    <location>
        <begin position="78"/>
        <end position="111"/>
    </location>
</feature>
<evidence type="ECO:0000256" key="3">
    <source>
        <dbReference type="ARBA" id="ARBA00023001"/>
    </source>
</evidence>
<dbReference type="EMBL" id="NBNE01005045">
    <property type="protein sequence ID" value="OWZ04284.1"/>
    <property type="molecule type" value="Genomic_DNA"/>
</dbReference>
<dbReference type="OrthoDB" id="442731at2759"/>
<name>A0A225VGN8_9STRA</name>
<feature type="non-terminal residue" evidence="11">
    <location>
        <position position="375"/>
    </location>
</feature>
<feature type="transmembrane region" description="Helical" evidence="9">
    <location>
        <begin position="150"/>
        <end position="172"/>
    </location>
</feature>
<sequence length="375" mass="40125">MVQEQRNVAVDSPVSASEMLGSPSHDYNAMLSRGDSHDIPDQDFIPQASAREVFRQPSEIQPQTISDRGGFSYSIRPTEAEASSPSRETFAYSGANNSGSGSGVSATPVALPRPSMLDRNIEAVSEPTSAGFAAKTQHYKGRYRVSSIRWPGVVLLVVIVVGGILGITFAGMHTHTTSTARNEAYAKRKASASAITGGASGSGSDLVSDDGEVGNPKSYPDMGCELPDYQSKDGHIYAVASNGTEVAVDIKGINWFGMETGTAIPLGLWDNSENGTTAYQIASFLETNKFNAVRLPLCINWILKNQVPDTSLINTAENRAISVKNYMSLLKSLIKALAYRKVGVLISLHTLTSTTSGGLWYNDNITQSDFLDAVD</sequence>
<feature type="compositionally biased region" description="Low complexity" evidence="8">
    <location>
        <begin position="93"/>
        <end position="106"/>
    </location>
</feature>
<dbReference type="AlphaFoldDB" id="A0A225VGN8"/>
<dbReference type="PANTHER" id="PTHR35923">
    <property type="entry name" value="MAJOR EXTRACELLULAR ENDOGLUCANASE"/>
    <property type="match status" value="1"/>
</dbReference>
<evidence type="ECO:0000256" key="9">
    <source>
        <dbReference type="SAM" id="Phobius"/>
    </source>
</evidence>
<keyword evidence="9" id="KW-1133">Transmembrane helix</keyword>
<evidence type="ECO:0000313" key="11">
    <source>
        <dbReference type="EMBL" id="OWZ04284.1"/>
    </source>
</evidence>
<accession>A0A225VGN8</accession>
<dbReference type="InterPro" id="IPR001547">
    <property type="entry name" value="Glyco_hydro_5"/>
</dbReference>
<keyword evidence="4" id="KW-0119">Carbohydrate metabolism</keyword>
<evidence type="ECO:0000256" key="1">
    <source>
        <dbReference type="ARBA" id="ARBA00005641"/>
    </source>
</evidence>
<organism evidence="11 12">
    <name type="scientific">Phytophthora megakarya</name>
    <dbReference type="NCBI Taxonomy" id="4795"/>
    <lineage>
        <taxon>Eukaryota</taxon>
        <taxon>Sar</taxon>
        <taxon>Stramenopiles</taxon>
        <taxon>Oomycota</taxon>
        <taxon>Peronosporomycetes</taxon>
        <taxon>Peronosporales</taxon>
        <taxon>Peronosporaceae</taxon>
        <taxon>Phytophthora</taxon>
    </lineage>
</organism>
<dbReference type="PANTHER" id="PTHR35923:SF2">
    <property type="entry name" value="ENDOGLUCANASE"/>
    <property type="match status" value="1"/>
</dbReference>
<gene>
    <name evidence="11" type="ORF">PHMEG_00023836</name>
</gene>